<sequence length="563" mass="62313">MATTYDFIVVGSGPSGSAVAASLAQASSRPKVLLLEAGSNNEDRNLRVDGQRWLTFQNKEMNWGYKTTSQDHCNDREIDYSRGKGIGGSSAINFGVYSVGARGDYDEWARIVGDDAYRWDRMQARYKSLETFHNDIPAGIDKKYANPKASDHGTSGPLHVGFASEWERDVPAMIDDFERAGFPLNPDHNSGNPIGMSMLINSSYKGLRSTAADLLVPRPDNLTVIVDAPVQRLILKGKNAVGVESKGNQYFAAKEVVLSAGALDTPKILMHSGIGPANQLEAHNIPVVLPVPAIGRGLRDHCFVPLVYTRVKGDTDRAAFYGDQKKMDEALERWKHDSTGPWTKFACQLGVGWFKLDQLVSSKEFQALPDDEKKYLLHETVPHYEILTHFPVHWFIPQFPESALNYSCLLVFLYNAQTRGEVLLQSSDPDVPLRFDPKFLAHPFDRRAAIESLRDALRFANSDSYKKNNLADVAAPKSDSEEDLLEYWTQNVSSSWHMTGTVKMGKPGDLDAAVDAQFKLIGINGLRIADLSVVPVLASCHTQAVAYVTGLTCADKLIEEYKL</sequence>
<dbReference type="InterPro" id="IPR007867">
    <property type="entry name" value="GMC_OxRtase_C"/>
</dbReference>
<keyword evidence="8" id="KW-1185">Reference proteome</keyword>
<dbReference type="PhylomeDB" id="B8MDF9"/>
<dbReference type="Gene3D" id="3.50.50.60">
    <property type="entry name" value="FAD/NAD(P)-binding domain"/>
    <property type="match status" value="1"/>
</dbReference>
<accession>B8MDF9</accession>
<dbReference type="InterPro" id="IPR000172">
    <property type="entry name" value="GMC_OxRdtase_N"/>
</dbReference>
<comment type="similarity">
    <text evidence="1 4">Belongs to the GMC oxidoreductase family.</text>
</comment>
<dbReference type="InterPro" id="IPR036188">
    <property type="entry name" value="FAD/NAD-bd_sf"/>
</dbReference>
<dbReference type="PANTHER" id="PTHR11552:SF134">
    <property type="entry name" value="GLUCOSE-METHANOL-CHOLINE OXIDOREDUCTASE N-TERMINAL DOMAIN-CONTAINING PROTEIN"/>
    <property type="match status" value="1"/>
</dbReference>
<proteinExistence type="inferred from homology"/>
<dbReference type="RefSeq" id="XP_002481914.1">
    <property type="nucleotide sequence ID" value="XM_002481869.1"/>
</dbReference>
<dbReference type="Proteomes" id="UP000001745">
    <property type="component" value="Unassembled WGS sequence"/>
</dbReference>
<evidence type="ECO:0000313" key="8">
    <source>
        <dbReference type="Proteomes" id="UP000001745"/>
    </source>
</evidence>
<dbReference type="STRING" id="441959.B8MDF9"/>
<dbReference type="OMA" id="WLTFQNK"/>
<dbReference type="PROSITE" id="PS00624">
    <property type="entry name" value="GMC_OXRED_2"/>
    <property type="match status" value="1"/>
</dbReference>
<dbReference type="GeneID" id="8102100"/>
<dbReference type="InParanoid" id="B8MDF9"/>
<evidence type="ECO:0000256" key="4">
    <source>
        <dbReference type="RuleBase" id="RU003968"/>
    </source>
</evidence>
<gene>
    <name evidence="7" type="ORF">TSTA_117080</name>
</gene>
<dbReference type="PIRSF" id="PIRSF000137">
    <property type="entry name" value="Alcohol_oxidase"/>
    <property type="match status" value="1"/>
</dbReference>
<dbReference type="Gene3D" id="3.30.560.10">
    <property type="entry name" value="Glucose Oxidase, domain 3"/>
    <property type="match status" value="1"/>
</dbReference>
<feature type="domain" description="Glucose-methanol-choline oxidoreductase N-terminal" evidence="5">
    <location>
        <begin position="83"/>
        <end position="106"/>
    </location>
</feature>
<dbReference type="PANTHER" id="PTHR11552">
    <property type="entry name" value="GLUCOSE-METHANOL-CHOLINE GMC OXIDOREDUCTASE"/>
    <property type="match status" value="1"/>
</dbReference>
<protein>
    <submittedName>
        <fullName evidence="7">Glucose dehydrogenase, putative</fullName>
    </submittedName>
</protein>
<dbReference type="GO" id="GO:0016614">
    <property type="term" value="F:oxidoreductase activity, acting on CH-OH group of donors"/>
    <property type="evidence" value="ECO:0007669"/>
    <property type="project" value="InterPro"/>
</dbReference>
<dbReference type="SUPFAM" id="SSF51905">
    <property type="entry name" value="FAD/NAD(P)-binding domain"/>
    <property type="match status" value="1"/>
</dbReference>
<keyword evidence="4" id="KW-0285">Flavoprotein</keyword>
<feature type="binding site" evidence="3">
    <location>
        <begin position="496"/>
        <end position="497"/>
    </location>
    <ligand>
        <name>FAD</name>
        <dbReference type="ChEBI" id="CHEBI:57692"/>
    </ligand>
</feature>
<feature type="binding site" evidence="3">
    <location>
        <begin position="93"/>
        <end position="96"/>
    </location>
    <ligand>
        <name>FAD</name>
        <dbReference type="ChEBI" id="CHEBI:57692"/>
    </ligand>
</feature>
<evidence type="ECO:0000259" key="5">
    <source>
        <dbReference type="PROSITE" id="PS00623"/>
    </source>
</evidence>
<evidence type="ECO:0000259" key="6">
    <source>
        <dbReference type="PROSITE" id="PS00624"/>
    </source>
</evidence>
<name>B8MDF9_TALSN</name>
<comment type="cofactor">
    <cofactor evidence="3">
        <name>FAD</name>
        <dbReference type="ChEBI" id="CHEBI:57692"/>
    </cofactor>
</comment>
<evidence type="ECO:0000313" key="7">
    <source>
        <dbReference type="EMBL" id="EED17922.1"/>
    </source>
</evidence>
<dbReference type="PROSITE" id="PS00623">
    <property type="entry name" value="GMC_OXRED_1"/>
    <property type="match status" value="1"/>
</dbReference>
<feature type="binding site" evidence="3">
    <location>
        <position position="230"/>
    </location>
    <ligand>
        <name>FAD</name>
        <dbReference type="ChEBI" id="CHEBI:57692"/>
    </ligand>
</feature>
<dbReference type="AlphaFoldDB" id="B8MDF9"/>
<dbReference type="eggNOG" id="KOG1238">
    <property type="taxonomic scope" value="Eukaryota"/>
</dbReference>
<dbReference type="InterPro" id="IPR012132">
    <property type="entry name" value="GMC_OxRdtase"/>
</dbReference>
<keyword evidence="3 4" id="KW-0274">FAD</keyword>
<feature type="domain" description="Glucose-methanol-choline oxidoreductase N-terminal" evidence="6">
    <location>
        <begin position="261"/>
        <end position="275"/>
    </location>
</feature>
<evidence type="ECO:0000256" key="1">
    <source>
        <dbReference type="ARBA" id="ARBA00010790"/>
    </source>
</evidence>
<dbReference type="OrthoDB" id="269227at2759"/>
<dbReference type="HOGENOM" id="CLU_002865_6_3_1"/>
<organism evidence="7 8">
    <name type="scientific">Talaromyces stipitatus (strain ATCC 10500 / CBS 375.48 / QM 6759 / NRRL 1006)</name>
    <name type="common">Penicillium stipitatum</name>
    <dbReference type="NCBI Taxonomy" id="441959"/>
    <lineage>
        <taxon>Eukaryota</taxon>
        <taxon>Fungi</taxon>
        <taxon>Dikarya</taxon>
        <taxon>Ascomycota</taxon>
        <taxon>Pezizomycotina</taxon>
        <taxon>Eurotiomycetes</taxon>
        <taxon>Eurotiomycetidae</taxon>
        <taxon>Eurotiales</taxon>
        <taxon>Trichocomaceae</taxon>
        <taxon>Talaromyces</taxon>
        <taxon>Talaromyces sect. Talaromyces</taxon>
    </lineage>
</organism>
<dbReference type="EMBL" id="EQ962655">
    <property type="protein sequence ID" value="EED17922.1"/>
    <property type="molecule type" value="Genomic_DNA"/>
</dbReference>
<dbReference type="SUPFAM" id="SSF54373">
    <property type="entry name" value="FAD-linked reductases, C-terminal domain"/>
    <property type="match status" value="1"/>
</dbReference>
<reference evidence="8" key="1">
    <citation type="journal article" date="2015" name="Genome Announc.">
        <title>Genome sequence of the AIDS-associated pathogen Penicillium marneffei (ATCC18224) and its near taxonomic relative Talaromyces stipitatus (ATCC10500).</title>
        <authorList>
            <person name="Nierman W.C."/>
            <person name="Fedorova-Abrams N.D."/>
            <person name="Andrianopoulos A."/>
        </authorList>
    </citation>
    <scope>NUCLEOTIDE SEQUENCE [LARGE SCALE GENOMIC DNA]</scope>
    <source>
        <strain evidence="8">ATCC 10500 / CBS 375.48 / QM 6759 / NRRL 1006</strain>
    </source>
</reference>
<dbReference type="Pfam" id="PF00732">
    <property type="entry name" value="GMC_oxred_N"/>
    <property type="match status" value="1"/>
</dbReference>
<dbReference type="GO" id="GO:0050660">
    <property type="term" value="F:flavin adenine dinucleotide binding"/>
    <property type="evidence" value="ECO:0007669"/>
    <property type="project" value="InterPro"/>
</dbReference>
<feature type="active site" description="Proton donor" evidence="2">
    <location>
        <position position="497"/>
    </location>
</feature>
<evidence type="ECO:0000256" key="2">
    <source>
        <dbReference type="PIRSR" id="PIRSR000137-1"/>
    </source>
</evidence>
<dbReference type="VEuPathDB" id="FungiDB:TSTA_117080"/>
<dbReference type="Pfam" id="PF05199">
    <property type="entry name" value="GMC_oxred_C"/>
    <property type="match status" value="1"/>
</dbReference>
<feature type="active site" description="Proton acceptor" evidence="2">
    <location>
        <position position="541"/>
    </location>
</feature>
<evidence type="ECO:0000256" key="3">
    <source>
        <dbReference type="PIRSR" id="PIRSR000137-2"/>
    </source>
</evidence>